<evidence type="ECO:0000313" key="2">
    <source>
        <dbReference type="Proteomes" id="UP001159075"/>
    </source>
</evidence>
<gene>
    <name evidence="1" type="ORF">ODY93_12490</name>
</gene>
<comment type="caution">
    <text evidence="1">The sequence shown here is derived from an EMBL/GenBank/DDBJ whole genome shotgun (WGS) entry which is preliminary data.</text>
</comment>
<dbReference type="RefSeq" id="WP_282679421.1">
    <property type="nucleotide sequence ID" value="NZ_JAOTLW010000012.1"/>
</dbReference>
<name>A0ABT6UD72_9GAMM</name>
<sequence length="44" mass="5107">MKKHICIVIFVETTHRLNKTNIKINTLTVEDDDVGTKITHWKGD</sequence>
<accession>A0ABT6UD72</accession>
<keyword evidence="2" id="KW-1185">Reference proteome</keyword>
<reference evidence="1 2" key="1">
    <citation type="submission" date="2022-09" db="EMBL/GenBank/DDBJ databases">
        <title>The outer-membrane cytochrome OmcA is essential for infection of Shewanella oneidensis by a zebrafish-associated bacteriophage.</title>
        <authorList>
            <person name="Grenfell A.W."/>
            <person name="Intile P."/>
            <person name="Mcfarlane J."/>
            <person name="Leung D."/>
            <person name="Abdalla K."/>
            <person name="Wold M."/>
            <person name="Kees E."/>
            <person name="Gralnick J."/>
        </authorList>
    </citation>
    <scope>NUCLEOTIDE SEQUENCE [LARGE SCALE GENOMIC DNA]</scope>
    <source>
        <strain evidence="1 2">NF-5</strain>
    </source>
</reference>
<organism evidence="1 2">
    <name type="scientific">Shewanella xiamenensis</name>
    <dbReference type="NCBI Taxonomy" id="332186"/>
    <lineage>
        <taxon>Bacteria</taxon>
        <taxon>Pseudomonadati</taxon>
        <taxon>Pseudomonadota</taxon>
        <taxon>Gammaproteobacteria</taxon>
        <taxon>Alteromonadales</taxon>
        <taxon>Shewanellaceae</taxon>
        <taxon>Shewanella</taxon>
    </lineage>
</organism>
<dbReference type="EMBL" id="JAOTLW010000012">
    <property type="protein sequence ID" value="MDI5832387.1"/>
    <property type="molecule type" value="Genomic_DNA"/>
</dbReference>
<evidence type="ECO:0000313" key="1">
    <source>
        <dbReference type="EMBL" id="MDI5832387.1"/>
    </source>
</evidence>
<dbReference type="Proteomes" id="UP001159075">
    <property type="component" value="Unassembled WGS sequence"/>
</dbReference>
<proteinExistence type="predicted"/>
<protein>
    <submittedName>
        <fullName evidence="1">Uncharacterized protein</fullName>
    </submittedName>
</protein>